<feature type="compositionally biased region" description="Basic residues" evidence="2">
    <location>
        <begin position="164"/>
        <end position="174"/>
    </location>
</feature>
<proteinExistence type="predicted"/>
<accession>A0A914DAE7</accession>
<organism evidence="4 5">
    <name type="scientific">Acrobeloides nanus</name>
    <dbReference type="NCBI Taxonomy" id="290746"/>
    <lineage>
        <taxon>Eukaryota</taxon>
        <taxon>Metazoa</taxon>
        <taxon>Ecdysozoa</taxon>
        <taxon>Nematoda</taxon>
        <taxon>Chromadorea</taxon>
        <taxon>Rhabditida</taxon>
        <taxon>Tylenchina</taxon>
        <taxon>Cephalobomorpha</taxon>
        <taxon>Cephaloboidea</taxon>
        <taxon>Cephalobidae</taxon>
        <taxon>Acrobeloides</taxon>
    </lineage>
</organism>
<keyword evidence="1" id="KW-0539">Nucleus</keyword>
<dbReference type="InterPro" id="IPR036910">
    <property type="entry name" value="HMG_box_dom_sf"/>
</dbReference>
<dbReference type="Proteomes" id="UP000887540">
    <property type="component" value="Unplaced"/>
</dbReference>
<reference evidence="5" key="1">
    <citation type="submission" date="2022-11" db="UniProtKB">
        <authorList>
            <consortium name="WormBaseParasite"/>
        </authorList>
    </citation>
    <scope>IDENTIFICATION</scope>
</reference>
<protein>
    <submittedName>
        <fullName evidence="5">HMG box domain-containing protein</fullName>
    </submittedName>
</protein>
<feature type="region of interest" description="Disordered" evidence="2">
    <location>
        <begin position="164"/>
        <end position="193"/>
    </location>
</feature>
<evidence type="ECO:0000313" key="4">
    <source>
        <dbReference type="Proteomes" id="UP000887540"/>
    </source>
</evidence>
<feature type="DNA-binding region" description="HMG box" evidence="1">
    <location>
        <begin position="32"/>
        <end position="109"/>
    </location>
</feature>
<evidence type="ECO:0000256" key="2">
    <source>
        <dbReference type="SAM" id="MobiDB-lite"/>
    </source>
</evidence>
<evidence type="ECO:0000256" key="1">
    <source>
        <dbReference type="PROSITE-ProRule" id="PRU00267"/>
    </source>
</evidence>
<dbReference type="Gene3D" id="1.10.30.10">
    <property type="entry name" value="High mobility group box domain"/>
    <property type="match status" value="1"/>
</dbReference>
<dbReference type="PROSITE" id="PS50118">
    <property type="entry name" value="HMG_BOX_2"/>
    <property type="match status" value="1"/>
</dbReference>
<dbReference type="InterPro" id="IPR009071">
    <property type="entry name" value="HMG_box_dom"/>
</dbReference>
<keyword evidence="1" id="KW-0238">DNA-binding</keyword>
<feature type="domain" description="HMG box" evidence="3">
    <location>
        <begin position="32"/>
        <end position="109"/>
    </location>
</feature>
<dbReference type="GO" id="GO:0005634">
    <property type="term" value="C:nucleus"/>
    <property type="evidence" value="ECO:0007669"/>
    <property type="project" value="UniProtKB-UniRule"/>
</dbReference>
<sequence>MVRVMFVASNKYKNRDAYTPSTSQLKSISKEPREPKSAYKYWYEETYAENLHEAQMARRTKDTKAKWDTYLHDRCRHVWEKLTPEEKVQYKKLAEKDLFRFLKEYVIFQNEKEDENQEDAEDEKKKNKELKKTFRYNGKICRFSDFEKELEMIKREVLKTNKKSLVQKKNQKSKKREEEDVDEVVELSSDMEE</sequence>
<evidence type="ECO:0000313" key="5">
    <source>
        <dbReference type="WBParaSite" id="ACRNAN_scaffold2067.g32829.t1"/>
    </source>
</evidence>
<dbReference type="SUPFAM" id="SSF47095">
    <property type="entry name" value="HMG-box"/>
    <property type="match status" value="1"/>
</dbReference>
<dbReference type="AlphaFoldDB" id="A0A914DAE7"/>
<feature type="compositionally biased region" description="Acidic residues" evidence="2">
    <location>
        <begin position="179"/>
        <end position="193"/>
    </location>
</feature>
<dbReference type="GO" id="GO:0003677">
    <property type="term" value="F:DNA binding"/>
    <property type="evidence" value="ECO:0007669"/>
    <property type="project" value="UniProtKB-UniRule"/>
</dbReference>
<evidence type="ECO:0000259" key="3">
    <source>
        <dbReference type="PROSITE" id="PS50118"/>
    </source>
</evidence>
<keyword evidence="4" id="KW-1185">Reference proteome</keyword>
<name>A0A914DAE7_9BILA</name>
<dbReference type="WBParaSite" id="ACRNAN_scaffold2067.g32829.t1">
    <property type="protein sequence ID" value="ACRNAN_scaffold2067.g32829.t1"/>
    <property type="gene ID" value="ACRNAN_scaffold2067.g32829"/>
</dbReference>